<proteinExistence type="predicted"/>
<dbReference type="Proteomes" id="UP000624325">
    <property type="component" value="Unassembled WGS sequence"/>
</dbReference>
<dbReference type="Pfam" id="PF08386">
    <property type="entry name" value="Abhydrolase_4"/>
    <property type="match status" value="1"/>
</dbReference>
<dbReference type="EMBL" id="BONC01000009">
    <property type="protein sequence ID" value="GIF55674.1"/>
    <property type="molecule type" value="Genomic_DNA"/>
</dbReference>
<evidence type="ECO:0000259" key="1">
    <source>
        <dbReference type="Pfam" id="PF08386"/>
    </source>
</evidence>
<evidence type="ECO:0000313" key="3">
    <source>
        <dbReference type="Proteomes" id="UP000624325"/>
    </source>
</evidence>
<dbReference type="InterPro" id="IPR013595">
    <property type="entry name" value="Pept_S33_TAP-like_C"/>
</dbReference>
<feature type="domain" description="Peptidase S33 tripeptidyl aminopeptidase-like C-terminal" evidence="1">
    <location>
        <begin position="2"/>
        <end position="40"/>
    </location>
</feature>
<organism evidence="2 3">
    <name type="scientific">Asanoa iriomotensis</name>
    <dbReference type="NCBI Taxonomy" id="234613"/>
    <lineage>
        <taxon>Bacteria</taxon>
        <taxon>Bacillati</taxon>
        <taxon>Actinomycetota</taxon>
        <taxon>Actinomycetes</taxon>
        <taxon>Micromonosporales</taxon>
        <taxon>Micromonosporaceae</taxon>
        <taxon>Asanoa</taxon>
    </lineage>
</organism>
<sequence length="49" mass="5277">MLLTLDGYGHPSYQVPSACMDAARVTFLVDLVTPPPGTVCQPDETPFPQ</sequence>
<reference evidence="2 3" key="1">
    <citation type="submission" date="2021-01" db="EMBL/GenBank/DDBJ databases">
        <title>Whole genome shotgun sequence of Asanoa iriomotensis NBRC 100142.</title>
        <authorList>
            <person name="Komaki H."/>
            <person name="Tamura T."/>
        </authorList>
    </citation>
    <scope>NUCLEOTIDE SEQUENCE [LARGE SCALE GENOMIC DNA]</scope>
    <source>
        <strain evidence="2 3">NBRC 100142</strain>
    </source>
</reference>
<keyword evidence="3" id="KW-1185">Reference proteome</keyword>
<evidence type="ECO:0000313" key="2">
    <source>
        <dbReference type="EMBL" id="GIF55674.1"/>
    </source>
</evidence>
<name>A0ABQ4BYR2_9ACTN</name>
<accession>A0ABQ4BYR2</accession>
<comment type="caution">
    <text evidence="2">The sequence shown here is derived from an EMBL/GenBank/DDBJ whole genome shotgun (WGS) entry which is preliminary data.</text>
</comment>
<gene>
    <name evidence="2" type="ORF">Air01nite_17690</name>
</gene>
<protein>
    <recommendedName>
        <fullName evidence="1">Peptidase S33 tripeptidyl aminopeptidase-like C-terminal domain-containing protein</fullName>
    </recommendedName>
</protein>